<protein>
    <recommendedName>
        <fullName evidence="3">F-box domain-containing protein</fullName>
    </recommendedName>
</protein>
<proteinExistence type="predicted"/>
<evidence type="ECO:0000313" key="1">
    <source>
        <dbReference type="EMBL" id="KAF7310579.1"/>
    </source>
</evidence>
<dbReference type="OrthoDB" id="3048137at2759"/>
<evidence type="ECO:0000313" key="2">
    <source>
        <dbReference type="Proteomes" id="UP000613580"/>
    </source>
</evidence>
<organism evidence="1 2">
    <name type="scientific">Mycena chlorophos</name>
    <name type="common">Agaric fungus</name>
    <name type="synonym">Agaricus chlorophos</name>
    <dbReference type="NCBI Taxonomy" id="658473"/>
    <lineage>
        <taxon>Eukaryota</taxon>
        <taxon>Fungi</taxon>
        <taxon>Dikarya</taxon>
        <taxon>Basidiomycota</taxon>
        <taxon>Agaricomycotina</taxon>
        <taxon>Agaricomycetes</taxon>
        <taxon>Agaricomycetidae</taxon>
        <taxon>Agaricales</taxon>
        <taxon>Marasmiineae</taxon>
        <taxon>Mycenaceae</taxon>
        <taxon>Mycena</taxon>
    </lineage>
</organism>
<dbReference type="Proteomes" id="UP000613580">
    <property type="component" value="Unassembled WGS sequence"/>
</dbReference>
<evidence type="ECO:0008006" key="3">
    <source>
        <dbReference type="Google" id="ProtNLM"/>
    </source>
</evidence>
<accession>A0A8H6T481</accession>
<sequence>MKSFLSWTTMHVLRKLQTAMPFRKRSPSSPATRKARVDAALPAPRTASEVLPSIFAELPRDLVRLILETSAWSSIYFHRHELTDLLVLSQDVHAWISWIAYDTVILNQTQVPKFISFAQTREHLSARIRVLALTGGKLPASVVSRLEELLRSRLHGLESLHYSCVLSPFIAMGHSLQHSLQLPMVPSLRFLSVPWRLLAAQDTRNIVQLASGDLTHLHLHLEATDLGSQNARLRITLAKFASVTHLALNRYTDELLQWLETEMPHLQRIVAFTTVLPSPPSTSAKLTMFHTPTHIDAFSAWFNREIGSNDYFA</sequence>
<name>A0A8H6T481_MYCCL</name>
<dbReference type="AlphaFoldDB" id="A0A8H6T481"/>
<reference evidence="1" key="1">
    <citation type="submission" date="2020-05" db="EMBL/GenBank/DDBJ databases">
        <title>Mycena genomes resolve the evolution of fungal bioluminescence.</title>
        <authorList>
            <person name="Tsai I.J."/>
        </authorList>
    </citation>
    <scope>NUCLEOTIDE SEQUENCE</scope>
    <source>
        <strain evidence="1">110903Hualien_Pintung</strain>
    </source>
</reference>
<comment type="caution">
    <text evidence="1">The sequence shown here is derived from an EMBL/GenBank/DDBJ whole genome shotgun (WGS) entry which is preliminary data.</text>
</comment>
<gene>
    <name evidence="1" type="ORF">HMN09_00600700</name>
</gene>
<keyword evidence="2" id="KW-1185">Reference proteome</keyword>
<dbReference type="EMBL" id="JACAZE010000007">
    <property type="protein sequence ID" value="KAF7310579.1"/>
    <property type="molecule type" value="Genomic_DNA"/>
</dbReference>